<dbReference type="FunFam" id="2.120.10.30:FF:000241">
    <property type="entry name" value="Low-density lipoprotein receptor-related protein 6"/>
    <property type="match status" value="1"/>
</dbReference>
<evidence type="ECO:0000256" key="3">
    <source>
        <dbReference type="ARBA" id="ARBA00022737"/>
    </source>
</evidence>
<dbReference type="Gene3D" id="2.120.10.30">
    <property type="entry name" value="TolB, C-terminal domain"/>
    <property type="match status" value="1"/>
</dbReference>
<dbReference type="HOGENOM" id="CLU_997342_0_0_1"/>
<evidence type="ECO:0000256" key="7">
    <source>
        <dbReference type="SAM" id="Phobius"/>
    </source>
</evidence>
<reference evidence="8 10" key="2">
    <citation type="journal article" date="2011" name="PLoS Biol.">
        <title>Modernizing reference genome assemblies.</title>
        <authorList>
            <person name="Church D.M."/>
            <person name="Schneider V.A."/>
            <person name="Graves T."/>
            <person name="Auger K."/>
            <person name="Cunningham F."/>
            <person name="Bouk N."/>
            <person name="Chen H.C."/>
            <person name="Agarwala R."/>
            <person name="McLaren W.M."/>
            <person name="Ritchie G.R."/>
            <person name="Albracht D."/>
            <person name="Kremitzki M."/>
            <person name="Rock S."/>
            <person name="Kotkiewicz H."/>
            <person name="Kremitzki C."/>
            <person name="Wollam A."/>
            <person name="Trani L."/>
            <person name="Fulton L."/>
            <person name="Fulton R."/>
            <person name="Matthews L."/>
            <person name="Whitehead S."/>
            <person name="Chow W."/>
            <person name="Torrance J."/>
            <person name="Dunn M."/>
            <person name="Harden G."/>
            <person name="Threadgold G."/>
            <person name="Wood J."/>
            <person name="Collins J."/>
            <person name="Heath P."/>
            <person name="Griffiths G."/>
            <person name="Pelan S."/>
            <person name="Grafham D."/>
            <person name="Eichler E.E."/>
            <person name="Weinstock G."/>
            <person name="Mardis E.R."/>
            <person name="Wilson R.K."/>
            <person name="Howe K."/>
            <person name="Flicek P."/>
            <person name="Hubbard T."/>
        </authorList>
    </citation>
    <scope>NUCLEOTIDE SEQUENCE [LARGE SCALE GENOMIC DNA]</scope>
    <source>
        <strain evidence="8 10">C57BL/6J</strain>
    </source>
</reference>
<dbReference type="PANTHER" id="PTHR46513">
    <property type="entry name" value="VITELLOGENIN RECEPTOR-LIKE PROTEIN-RELATED-RELATED"/>
    <property type="match status" value="1"/>
</dbReference>
<evidence type="ECO:0000256" key="6">
    <source>
        <dbReference type="PROSITE-ProRule" id="PRU00461"/>
    </source>
</evidence>
<dbReference type="AlphaFoldDB" id="H3BJH0"/>
<feature type="repeat" description="LDL-receptor class B" evidence="6">
    <location>
        <begin position="119"/>
        <end position="161"/>
    </location>
</feature>
<reference evidence="8" key="3">
    <citation type="submission" date="2025-08" db="UniProtKB">
        <authorList>
            <consortium name="Ensembl"/>
        </authorList>
    </citation>
    <scope>IDENTIFICATION</scope>
    <source>
        <strain evidence="8">C57BL/6J</strain>
    </source>
</reference>
<feature type="transmembrane region" description="Helical" evidence="7">
    <location>
        <begin position="16"/>
        <end position="37"/>
    </location>
</feature>
<dbReference type="InterPro" id="IPR000033">
    <property type="entry name" value="LDLR_classB_rpt"/>
</dbReference>
<evidence type="ECO:0000313" key="10">
    <source>
        <dbReference type="Proteomes" id="UP000000589"/>
    </source>
</evidence>
<dbReference type="ProteomicsDB" id="325054"/>
<feature type="repeat" description="LDL-receptor class B" evidence="6">
    <location>
        <begin position="162"/>
        <end position="205"/>
    </location>
</feature>
<dbReference type="VEuPathDB" id="HostDB:ENSMUSG00000024913"/>
<dbReference type="Pfam" id="PF00058">
    <property type="entry name" value="Ldl_recept_b"/>
    <property type="match status" value="2"/>
</dbReference>
<keyword evidence="2" id="KW-0732">Signal</keyword>
<reference evidence="8" key="4">
    <citation type="submission" date="2025-09" db="UniProtKB">
        <authorList>
            <consortium name="Ensembl"/>
        </authorList>
    </citation>
    <scope>IDENTIFICATION</scope>
    <source>
        <strain evidence="8">C57BL/6J</strain>
    </source>
</reference>
<keyword evidence="4" id="KW-1015">Disulfide bond</keyword>
<dbReference type="Bgee" id="ENSMUSG00000024913">
    <property type="expression patterns" value="Expressed in epithelium of urethra and 166 other cell types or tissues"/>
</dbReference>
<evidence type="ECO:0000256" key="2">
    <source>
        <dbReference type="ARBA" id="ARBA00022729"/>
    </source>
</evidence>
<evidence type="ECO:0000256" key="5">
    <source>
        <dbReference type="ARBA" id="ARBA00023180"/>
    </source>
</evidence>
<dbReference type="Antibodypedia" id="4572">
    <property type="antibodies" value="426 antibodies from 36 providers"/>
</dbReference>
<evidence type="ECO:0000313" key="9">
    <source>
        <dbReference type="MGI" id="MGI:1278315"/>
    </source>
</evidence>
<keyword evidence="3" id="KW-0677">Repeat</keyword>
<name>H3BJH0_MOUSE</name>
<keyword evidence="1" id="KW-0245">EGF-like domain</keyword>
<keyword evidence="5" id="KW-0325">Glycoprotein</keyword>
<dbReference type="PeptideAtlas" id="H3BJH0"/>
<keyword evidence="7" id="KW-1133">Transmembrane helix</keyword>
<dbReference type="PANTHER" id="PTHR46513:SF41">
    <property type="entry name" value="LOW-DENSITY LIPOPROTEIN RECEPTOR-RELATED PROTEIN"/>
    <property type="match status" value="1"/>
</dbReference>
<organism evidence="8 10">
    <name type="scientific">Mus musculus</name>
    <name type="common">Mouse</name>
    <dbReference type="NCBI Taxonomy" id="10090"/>
    <lineage>
        <taxon>Eukaryota</taxon>
        <taxon>Metazoa</taxon>
        <taxon>Chordata</taxon>
        <taxon>Craniata</taxon>
        <taxon>Vertebrata</taxon>
        <taxon>Euteleostomi</taxon>
        <taxon>Mammalia</taxon>
        <taxon>Eutheria</taxon>
        <taxon>Euarchontoglires</taxon>
        <taxon>Glires</taxon>
        <taxon>Rodentia</taxon>
        <taxon>Myomorpha</taxon>
        <taxon>Muroidea</taxon>
        <taxon>Muridae</taxon>
        <taxon>Murinae</taxon>
        <taxon>Mus</taxon>
        <taxon>Mus</taxon>
    </lineage>
</organism>
<dbReference type="AGR" id="MGI:1278315"/>
<keyword evidence="7" id="KW-0472">Membrane</keyword>
<accession>H3BJH0</accession>
<evidence type="ECO:0000313" key="8">
    <source>
        <dbReference type="Ensembl" id="ENSMUSP00000134983.2"/>
    </source>
</evidence>
<dbReference type="InterPro" id="IPR050778">
    <property type="entry name" value="Cueball_EGF_LRP_Nidogen"/>
</dbReference>
<protein>
    <submittedName>
        <fullName evidence="8">Low density lipoprotein receptor-related protein 5</fullName>
    </submittedName>
</protein>
<keyword evidence="10" id="KW-1185">Reference proteome</keyword>
<dbReference type="InterPro" id="IPR011042">
    <property type="entry name" value="6-blade_b-propeller_TolB-like"/>
</dbReference>
<keyword evidence="7" id="KW-0812">Transmembrane</keyword>
<dbReference type="PROSITE" id="PS51120">
    <property type="entry name" value="LDLRB"/>
    <property type="match status" value="3"/>
</dbReference>
<evidence type="ECO:0000256" key="4">
    <source>
        <dbReference type="ARBA" id="ARBA00023157"/>
    </source>
</evidence>
<evidence type="ECO:0000256" key="1">
    <source>
        <dbReference type="ARBA" id="ARBA00022536"/>
    </source>
</evidence>
<dbReference type="SUPFAM" id="SSF63825">
    <property type="entry name" value="YWTD domain"/>
    <property type="match status" value="1"/>
</dbReference>
<dbReference type="SMR" id="H3BJH0"/>
<reference evidence="8 10" key="1">
    <citation type="journal article" date="2009" name="PLoS Biol.">
        <title>Lineage-specific biology revealed by a finished genome assembly of the mouse.</title>
        <authorList>
            <consortium name="Mouse Genome Sequencing Consortium"/>
            <person name="Church D.M."/>
            <person name="Goodstadt L."/>
            <person name="Hillier L.W."/>
            <person name="Zody M.C."/>
            <person name="Goldstein S."/>
            <person name="She X."/>
            <person name="Bult C.J."/>
            <person name="Agarwala R."/>
            <person name="Cherry J.L."/>
            <person name="DiCuccio M."/>
            <person name="Hlavina W."/>
            <person name="Kapustin Y."/>
            <person name="Meric P."/>
            <person name="Maglott D."/>
            <person name="Birtle Z."/>
            <person name="Marques A.C."/>
            <person name="Graves T."/>
            <person name="Zhou S."/>
            <person name="Teague B."/>
            <person name="Potamousis K."/>
            <person name="Churas C."/>
            <person name="Place M."/>
            <person name="Herschleb J."/>
            <person name="Runnheim R."/>
            <person name="Forrest D."/>
            <person name="Amos-Landgraf J."/>
            <person name="Schwartz D.C."/>
            <person name="Cheng Z."/>
            <person name="Lindblad-Toh K."/>
            <person name="Eichler E.E."/>
            <person name="Ponting C.P."/>
        </authorList>
    </citation>
    <scope>NUCLEOTIDE SEQUENCE [LARGE SCALE GENOMIC DNA]</scope>
    <source>
        <strain evidence="8 10">C57BL/6J</strain>
    </source>
</reference>
<proteinExistence type="predicted"/>
<feature type="repeat" description="LDL-receptor class B" evidence="6">
    <location>
        <begin position="74"/>
        <end position="118"/>
    </location>
</feature>
<sequence length="279" mass="30888">METAPTRAPPPPPPPLLLLVLYCSLVPAAASPLLLFANRRDVRLVDAGGVKLESTIVASGLEDAAAVDFQFSKGAVYWTDVSEEAIKQTYLNQTGAAAQNIVISGLVSPDGLACDWVGKKLYWTDSETNRIEVANLNGTSRKVLFWQDLDQPRAIALDPAHGYMYWTDWGEAPRIERAGMDGSTRKIIVDSDIYWPNGLTIDLEEQKLYWADAKLSFIHRANLDGSFRNMLNVPSKLCERNIHSLRDGSCARRALSSIPAGHTIRGRRWWRAASLTLLP</sequence>
<dbReference type="MGI" id="MGI:1278315">
    <property type="gene designation" value="Lrp5"/>
</dbReference>
<dbReference type="ExpressionAtlas" id="H3BJH0">
    <property type="expression patterns" value="baseline and differential"/>
</dbReference>
<dbReference type="Ensembl" id="ENSMUST00000177330.8">
    <property type="protein sequence ID" value="ENSMUSP00000134983.2"/>
    <property type="gene ID" value="ENSMUSG00000024913.17"/>
</dbReference>
<dbReference type="SMART" id="SM00135">
    <property type="entry name" value="LY"/>
    <property type="match status" value="4"/>
</dbReference>
<gene>
    <name evidence="8 9" type="primary">Lrp5</name>
</gene>
<dbReference type="Proteomes" id="UP000000589">
    <property type="component" value="Chromosome 19"/>
</dbReference>
<dbReference type="GeneTree" id="ENSGT00940000156574"/>